<name>A0A0K9PLJ3_ZOSMR</name>
<keyword evidence="2" id="KW-1185">Reference proteome</keyword>
<sequence length="276" mass="31483">MLRRFSRPTAVAEMLLRFSGGISILPSNSEYLSPNAILHETRLSTLRHVYPGTLGSTRSFLDFYKFFNKKAIKKEKARLADELNRGYFADIHEFNKNGGKIAVANKTIIPSAVAAKFPDLEVSSPDDRHRFKLPINSENENKMPVRYATLLCLSFRASSQTMEDSWTNPFLHTFSAKGDIQIYKVSFIDSWILSSFPIRNLLLRIMKKSSRPLEHIVYSFGDHYDFRKKLCILNLLTGYAFLLDRSGNIRWQGFGLATQEEVSSLLSATSLLLDEK</sequence>
<dbReference type="AlphaFoldDB" id="A0A0K9PLJ3"/>
<dbReference type="PANTHER" id="PTHR28106">
    <property type="entry name" value="MITOCHONDRIAL ATPASE COMPLEX SUBUNIT ATP10"/>
    <property type="match status" value="1"/>
</dbReference>
<evidence type="ECO:0008006" key="3">
    <source>
        <dbReference type="Google" id="ProtNLM"/>
    </source>
</evidence>
<accession>A0A0K9PLJ3</accession>
<dbReference type="STRING" id="29655.A0A0K9PLJ3"/>
<comment type="caution">
    <text evidence="1">The sequence shown here is derived from an EMBL/GenBank/DDBJ whole genome shotgun (WGS) entry which is preliminary data.</text>
</comment>
<dbReference type="EMBL" id="LFYR01000744">
    <property type="protein sequence ID" value="KMZ69829.1"/>
    <property type="molecule type" value="Genomic_DNA"/>
</dbReference>
<organism evidence="1 2">
    <name type="scientific">Zostera marina</name>
    <name type="common">Eelgrass</name>
    <dbReference type="NCBI Taxonomy" id="29655"/>
    <lineage>
        <taxon>Eukaryota</taxon>
        <taxon>Viridiplantae</taxon>
        <taxon>Streptophyta</taxon>
        <taxon>Embryophyta</taxon>
        <taxon>Tracheophyta</taxon>
        <taxon>Spermatophyta</taxon>
        <taxon>Magnoliopsida</taxon>
        <taxon>Liliopsida</taxon>
        <taxon>Zosteraceae</taxon>
        <taxon>Zostera</taxon>
    </lineage>
</organism>
<reference evidence="2" key="1">
    <citation type="journal article" date="2016" name="Nature">
        <title>The genome of the seagrass Zostera marina reveals angiosperm adaptation to the sea.</title>
        <authorList>
            <person name="Olsen J.L."/>
            <person name="Rouze P."/>
            <person name="Verhelst B."/>
            <person name="Lin Y.-C."/>
            <person name="Bayer T."/>
            <person name="Collen J."/>
            <person name="Dattolo E."/>
            <person name="De Paoli E."/>
            <person name="Dittami S."/>
            <person name="Maumus F."/>
            <person name="Michel G."/>
            <person name="Kersting A."/>
            <person name="Lauritano C."/>
            <person name="Lohaus R."/>
            <person name="Toepel M."/>
            <person name="Tonon T."/>
            <person name="Vanneste K."/>
            <person name="Amirebrahimi M."/>
            <person name="Brakel J."/>
            <person name="Bostroem C."/>
            <person name="Chovatia M."/>
            <person name="Grimwood J."/>
            <person name="Jenkins J.W."/>
            <person name="Jueterbock A."/>
            <person name="Mraz A."/>
            <person name="Stam W.T."/>
            <person name="Tice H."/>
            <person name="Bornberg-Bauer E."/>
            <person name="Green P.J."/>
            <person name="Pearson G.A."/>
            <person name="Procaccini G."/>
            <person name="Duarte C.M."/>
            <person name="Schmutz J."/>
            <person name="Reusch T.B.H."/>
            <person name="Van de Peer Y."/>
        </authorList>
    </citation>
    <scope>NUCLEOTIDE SEQUENCE [LARGE SCALE GENOMIC DNA]</scope>
    <source>
        <strain evidence="2">cv. Finnish</strain>
    </source>
</reference>
<evidence type="ECO:0000313" key="2">
    <source>
        <dbReference type="Proteomes" id="UP000036987"/>
    </source>
</evidence>
<dbReference type="OMA" id="FGRCDDF"/>
<dbReference type="PANTHER" id="PTHR28106:SF1">
    <property type="entry name" value="MITOCHONDRIAL ATPASE COMPLEX SUBUNIT ATP10"/>
    <property type="match status" value="1"/>
</dbReference>
<dbReference type="Proteomes" id="UP000036987">
    <property type="component" value="Unassembled WGS sequence"/>
</dbReference>
<protein>
    <recommendedName>
        <fullName evidence="3">Mitochondrial ATPase complex subunit ATP10</fullName>
    </recommendedName>
</protein>
<dbReference type="GO" id="GO:0033615">
    <property type="term" value="P:mitochondrial proton-transporting ATP synthase complex assembly"/>
    <property type="evidence" value="ECO:0000318"/>
    <property type="project" value="GO_Central"/>
</dbReference>
<dbReference type="GO" id="GO:0005743">
    <property type="term" value="C:mitochondrial inner membrane"/>
    <property type="evidence" value="ECO:0000318"/>
    <property type="project" value="GO_Central"/>
</dbReference>
<dbReference type="OrthoDB" id="17089at2759"/>
<proteinExistence type="predicted"/>
<dbReference type="Pfam" id="PF05176">
    <property type="entry name" value="ATP-synt_10"/>
    <property type="match status" value="1"/>
</dbReference>
<evidence type="ECO:0000313" key="1">
    <source>
        <dbReference type="EMBL" id="KMZ69829.1"/>
    </source>
</evidence>
<gene>
    <name evidence="1" type="ORF">ZOSMA_205G00050</name>
</gene>
<dbReference type="InterPro" id="IPR007849">
    <property type="entry name" value="ATP10"/>
</dbReference>